<accession>A0A9P4TZK3</accession>
<dbReference type="PANTHER" id="PTHR47332:SF4">
    <property type="entry name" value="SET DOMAIN-CONTAINING PROTEIN 5"/>
    <property type="match status" value="1"/>
</dbReference>
<dbReference type="PROSITE" id="PS50280">
    <property type="entry name" value="SET"/>
    <property type="match status" value="1"/>
</dbReference>
<dbReference type="Gene3D" id="2.170.270.10">
    <property type="entry name" value="SET domain"/>
    <property type="match status" value="1"/>
</dbReference>
<reference evidence="2" key="1">
    <citation type="journal article" date="2020" name="Stud. Mycol.">
        <title>101 Dothideomycetes genomes: a test case for predicting lifestyles and emergence of pathogens.</title>
        <authorList>
            <person name="Haridas S."/>
            <person name="Albert R."/>
            <person name="Binder M."/>
            <person name="Bloem J."/>
            <person name="Labutti K."/>
            <person name="Salamov A."/>
            <person name="Andreopoulos B."/>
            <person name="Baker S."/>
            <person name="Barry K."/>
            <person name="Bills G."/>
            <person name="Bluhm B."/>
            <person name="Cannon C."/>
            <person name="Castanera R."/>
            <person name="Culley D."/>
            <person name="Daum C."/>
            <person name="Ezra D."/>
            <person name="Gonzalez J."/>
            <person name="Henrissat B."/>
            <person name="Kuo A."/>
            <person name="Liang C."/>
            <person name="Lipzen A."/>
            <person name="Lutzoni F."/>
            <person name="Magnuson J."/>
            <person name="Mondo S."/>
            <person name="Nolan M."/>
            <person name="Ohm R."/>
            <person name="Pangilinan J."/>
            <person name="Park H.-J."/>
            <person name="Ramirez L."/>
            <person name="Alfaro M."/>
            <person name="Sun H."/>
            <person name="Tritt A."/>
            <person name="Yoshinaga Y."/>
            <person name="Zwiers L.-H."/>
            <person name="Turgeon B."/>
            <person name="Goodwin S."/>
            <person name="Spatafora J."/>
            <person name="Crous P."/>
            <person name="Grigoriev I."/>
        </authorList>
    </citation>
    <scope>NUCLEOTIDE SEQUENCE</scope>
    <source>
        <strain evidence="2">CBS 130266</strain>
    </source>
</reference>
<keyword evidence="3" id="KW-1185">Reference proteome</keyword>
<dbReference type="InterPro" id="IPR001214">
    <property type="entry name" value="SET_dom"/>
</dbReference>
<comment type="caution">
    <text evidence="2">The sequence shown here is derived from an EMBL/GenBank/DDBJ whole genome shotgun (WGS) entry which is preliminary data.</text>
</comment>
<evidence type="ECO:0000259" key="1">
    <source>
        <dbReference type="PROSITE" id="PS50280"/>
    </source>
</evidence>
<dbReference type="PANTHER" id="PTHR47332">
    <property type="entry name" value="SET DOMAIN-CONTAINING PROTEIN 5"/>
    <property type="match status" value="1"/>
</dbReference>
<protein>
    <submittedName>
        <fullName evidence="2">SET domain-containing protein</fullName>
    </submittedName>
</protein>
<evidence type="ECO:0000313" key="2">
    <source>
        <dbReference type="EMBL" id="KAF2432604.1"/>
    </source>
</evidence>
<sequence>MYEVRSAGAKGLGVFATSKILRGTRIFSERPTLTITAKQDIDSGDIYTVFRSLSAVDQASILQLSAHVTSPFLRWTHVLWYTTKELFTSFSIPRVASIRQHKSVLSIFRTNSFAIGGKSTIQQAIFARIARLNHSCVPNCQGNFDESRLCFNIHSTRDIEPQEELNISYLPEHGATHASRQANLTPAYGFECECPACDLSSTRGKDGEARRKQMQTDLAAFVERVGKGTETSPDMELGTIQKYIQLFEDEGIAGRELSTICQNM</sequence>
<name>A0A9P4TZK3_9PEZI</name>
<organism evidence="2 3">
    <name type="scientific">Tothia fuscella</name>
    <dbReference type="NCBI Taxonomy" id="1048955"/>
    <lineage>
        <taxon>Eukaryota</taxon>
        <taxon>Fungi</taxon>
        <taxon>Dikarya</taxon>
        <taxon>Ascomycota</taxon>
        <taxon>Pezizomycotina</taxon>
        <taxon>Dothideomycetes</taxon>
        <taxon>Pleosporomycetidae</taxon>
        <taxon>Venturiales</taxon>
        <taxon>Cylindrosympodiaceae</taxon>
        <taxon>Tothia</taxon>
    </lineage>
</organism>
<dbReference type="InterPro" id="IPR053185">
    <property type="entry name" value="SET_domain_protein"/>
</dbReference>
<dbReference type="Proteomes" id="UP000800235">
    <property type="component" value="Unassembled WGS sequence"/>
</dbReference>
<dbReference type="CDD" id="cd20071">
    <property type="entry name" value="SET_SMYD"/>
    <property type="match status" value="1"/>
</dbReference>
<dbReference type="SUPFAM" id="SSF82199">
    <property type="entry name" value="SET domain"/>
    <property type="match status" value="1"/>
</dbReference>
<dbReference type="Pfam" id="PF00856">
    <property type="entry name" value="SET"/>
    <property type="match status" value="1"/>
</dbReference>
<proteinExistence type="predicted"/>
<dbReference type="InterPro" id="IPR046341">
    <property type="entry name" value="SET_dom_sf"/>
</dbReference>
<gene>
    <name evidence="2" type="ORF">EJ08DRAFT_123776</name>
</gene>
<dbReference type="SMART" id="SM00317">
    <property type="entry name" value="SET"/>
    <property type="match status" value="1"/>
</dbReference>
<dbReference type="AlphaFoldDB" id="A0A9P4TZK3"/>
<dbReference type="EMBL" id="MU007025">
    <property type="protein sequence ID" value="KAF2432604.1"/>
    <property type="molecule type" value="Genomic_DNA"/>
</dbReference>
<feature type="domain" description="SET" evidence="1">
    <location>
        <begin position="1"/>
        <end position="170"/>
    </location>
</feature>
<evidence type="ECO:0000313" key="3">
    <source>
        <dbReference type="Proteomes" id="UP000800235"/>
    </source>
</evidence>
<dbReference type="OrthoDB" id="265717at2759"/>